<evidence type="ECO:0000313" key="4">
    <source>
        <dbReference type="EMBL" id="KZN62840.1"/>
    </source>
</evidence>
<dbReference type="AlphaFoldDB" id="A0A167KID0"/>
<feature type="transmembrane region" description="Helical" evidence="1">
    <location>
        <begin position="297"/>
        <end position="316"/>
    </location>
</feature>
<dbReference type="PATRIC" id="fig|1365248.3.peg.2689"/>
<organism evidence="4 5">
    <name type="scientific">Pseudoalteromonas luteoviolacea CPMOR-1</name>
    <dbReference type="NCBI Taxonomy" id="1365248"/>
    <lineage>
        <taxon>Bacteria</taxon>
        <taxon>Pseudomonadati</taxon>
        <taxon>Pseudomonadota</taxon>
        <taxon>Gammaproteobacteria</taxon>
        <taxon>Alteromonadales</taxon>
        <taxon>Pseudoalteromonadaceae</taxon>
        <taxon>Pseudoalteromonas</taxon>
    </lineage>
</organism>
<name>A0A167KID0_9GAMM</name>
<feature type="transmembrane region" description="Helical" evidence="1">
    <location>
        <begin position="146"/>
        <end position="167"/>
    </location>
</feature>
<dbReference type="GO" id="GO:0009103">
    <property type="term" value="P:lipopolysaccharide biosynthetic process"/>
    <property type="evidence" value="ECO:0007669"/>
    <property type="project" value="TreeGrafter"/>
</dbReference>
<evidence type="ECO:0000313" key="5">
    <source>
        <dbReference type="Proteomes" id="UP000076486"/>
    </source>
</evidence>
<gene>
    <name evidence="4" type="ORF">N473_18165</name>
</gene>
<dbReference type="GO" id="GO:0016020">
    <property type="term" value="C:membrane"/>
    <property type="evidence" value="ECO:0007669"/>
    <property type="project" value="TreeGrafter"/>
</dbReference>
<dbReference type="Pfam" id="PF01757">
    <property type="entry name" value="Acyl_transf_3"/>
    <property type="match status" value="1"/>
</dbReference>
<reference evidence="4 5" key="1">
    <citation type="submission" date="2013-07" db="EMBL/GenBank/DDBJ databases">
        <title>Comparative Genomic and Metabolomic Analysis of Twelve Strains of Pseudoalteromonas luteoviolacea.</title>
        <authorList>
            <person name="Vynne N.G."/>
            <person name="Mansson M."/>
            <person name="Gram L."/>
        </authorList>
    </citation>
    <scope>NUCLEOTIDE SEQUENCE [LARGE SCALE GENOMIC DNA]</scope>
    <source>
        <strain evidence="4 5">CPMOR-1</strain>
    </source>
</reference>
<keyword evidence="1" id="KW-0812">Transmembrane</keyword>
<dbReference type="InterPro" id="IPR050879">
    <property type="entry name" value="Acyltransferase_3"/>
</dbReference>
<dbReference type="PANTHER" id="PTHR23028">
    <property type="entry name" value="ACETYLTRANSFERASE"/>
    <property type="match status" value="1"/>
</dbReference>
<keyword evidence="1" id="KW-0472">Membrane</keyword>
<proteinExistence type="predicted"/>
<keyword evidence="1" id="KW-1133">Transmembrane helix</keyword>
<feature type="transmembrane region" description="Helical" evidence="1">
    <location>
        <begin position="57"/>
        <end position="76"/>
    </location>
</feature>
<dbReference type="InterPro" id="IPR043968">
    <property type="entry name" value="SGNH"/>
</dbReference>
<dbReference type="Pfam" id="PF19040">
    <property type="entry name" value="SGNH"/>
    <property type="match status" value="1"/>
</dbReference>
<evidence type="ECO:0000259" key="3">
    <source>
        <dbReference type="Pfam" id="PF19040"/>
    </source>
</evidence>
<dbReference type="PANTHER" id="PTHR23028:SF53">
    <property type="entry name" value="ACYL_TRANSF_3 DOMAIN-CONTAINING PROTEIN"/>
    <property type="match status" value="1"/>
</dbReference>
<evidence type="ECO:0000256" key="1">
    <source>
        <dbReference type="SAM" id="Phobius"/>
    </source>
</evidence>
<sequence>MSVVAFHAGITALSGGYVGVDVFFVISGYLITTLIYNEMKNNDFSFGRFYKRRAARLLPALFITLFIVLVFGFINYNNKTFDNLGKEVFFSSFGGANILFAQGVNYFAKDEAYQPLIHMWSLGVEEQFYIIWPVILLLTFKFAKKLIIPVASILFFISLGLSINSVAEGQTKGYFLLHYRAFELLVGVITALLILKNKGYNFSENVKQVLSYTGLFLIAVPMLILDETSNFPGVNALWPCIGTALIISFPNNGLVTKLLSHKWMVFVGLISYPLYLYHQPLISFIHFYNLQLSSLEMFSVVTLISTVAAWLTYKYVEKPCRRMVHSTESKASTIKIASMAALIPMFAVVGLFIAKTNGFEARFKYLNPFALEISAAHSQTFHENFERGFNVSDSKESSVLFVGDSVLQHYILPMKLALNLADDDVDTVTRGGCVLLKGADFIDKFSDISCNDLRADLYNVEKKYKYVVLSQAWSGYDSSVLNFDDGANGYSKWSGLLDNTVEHFLKIADKVIIFGAHPQVDGTLSLQPSITSRKENFIHHLNRLEVTNISQLNQASSFFERYNQNKDVLVIEPSDIFCQEACTLHNGEWSFYSDSQHLSNAATDYVSSHITKSLL</sequence>
<dbReference type="GO" id="GO:0016747">
    <property type="term" value="F:acyltransferase activity, transferring groups other than amino-acyl groups"/>
    <property type="evidence" value="ECO:0007669"/>
    <property type="project" value="InterPro"/>
</dbReference>
<evidence type="ECO:0008006" key="6">
    <source>
        <dbReference type="Google" id="ProtNLM"/>
    </source>
</evidence>
<feature type="domain" description="Acyltransferase 3" evidence="2">
    <location>
        <begin position="6"/>
        <end position="313"/>
    </location>
</feature>
<feature type="domain" description="SGNH" evidence="3">
    <location>
        <begin position="395"/>
        <end position="610"/>
    </location>
</feature>
<feature type="transmembrane region" description="Helical" evidence="1">
    <location>
        <begin position="179"/>
        <end position="197"/>
    </location>
</feature>
<feature type="transmembrane region" description="Helical" evidence="1">
    <location>
        <begin position="12"/>
        <end position="36"/>
    </location>
</feature>
<dbReference type="EMBL" id="AUYC01000030">
    <property type="protein sequence ID" value="KZN62840.1"/>
    <property type="molecule type" value="Genomic_DNA"/>
</dbReference>
<dbReference type="InterPro" id="IPR002656">
    <property type="entry name" value="Acyl_transf_3_dom"/>
</dbReference>
<accession>A0A167KID0</accession>
<feature type="transmembrane region" description="Helical" evidence="1">
    <location>
        <begin position="336"/>
        <end position="354"/>
    </location>
</feature>
<comment type="caution">
    <text evidence="4">The sequence shown here is derived from an EMBL/GenBank/DDBJ whole genome shotgun (WGS) entry which is preliminary data.</text>
</comment>
<feature type="transmembrane region" description="Helical" evidence="1">
    <location>
        <begin position="231"/>
        <end position="249"/>
    </location>
</feature>
<feature type="transmembrane region" description="Helical" evidence="1">
    <location>
        <begin position="261"/>
        <end position="277"/>
    </location>
</feature>
<feature type="transmembrane region" description="Helical" evidence="1">
    <location>
        <begin position="209"/>
        <end position="225"/>
    </location>
</feature>
<protein>
    <recommendedName>
        <fullName evidence="6">Acyltransferase 3 domain-containing protein</fullName>
    </recommendedName>
</protein>
<evidence type="ECO:0000259" key="2">
    <source>
        <dbReference type="Pfam" id="PF01757"/>
    </source>
</evidence>
<dbReference type="Proteomes" id="UP000076486">
    <property type="component" value="Unassembled WGS sequence"/>
</dbReference>